<evidence type="ECO:0000313" key="2">
    <source>
        <dbReference type="EMBL" id="ESO04459.1"/>
    </source>
</evidence>
<evidence type="ECO:0008006" key="5">
    <source>
        <dbReference type="Google" id="ProtNLM"/>
    </source>
</evidence>
<dbReference type="CTD" id="20212061"/>
<evidence type="ECO:0000313" key="4">
    <source>
        <dbReference type="Proteomes" id="UP000015101"/>
    </source>
</evidence>
<name>T1FTB4_HELRO</name>
<evidence type="ECO:0000256" key="1">
    <source>
        <dbReference type="SAM" id="SignalP"/>
    </source>
</evidence>
<evidence type="ECO:0000313" key="3">
    <source>
        <dbReference type="EnsemblMetazoa" id="HelroP191779"/>
    </source>
</evidence>
<organism evidence="3 4">
    <name type="scientific">Helobdella robusta</name>
    <name type="common">Californian leech</name>
    <dbReference type="NCBI Taxonomy" id="6412"/>
    <lineage>
        <taxon>Eukaryota</taxon>
        <taxon>Metazoa</taxon>
        <taxon>Spiralia</taxon>
        <taxon>Lophotrochozoa</taxon>
        <taxon>Annelida</taxon>
        <taxon>Clitellata</taxon>
        <taxon>Hirudinea</taxon>
        <taxon>Rhynchobdellida</taxon>
        <taxon>Glossiphoniidae</taxon>
        <taxon>Helobdella</taxon>
    </lineage>
</organism>
<reference evidence="3" key="3">
    <citation type="submission" date="2015-06" db="UniProtKB">
        <authorList>
            <consortium name="EnsemblMetazoa"/>
        </authorList>
    </citation>
    <scope>IDENTIFICATION</scope>
</reference>
<reference evidence="4" key="1">
    <citation type="submission" date="2012-12" db="EMBL/GenBank/DDBJ databases">
        <authorList>
            <person name="Hellsten U."/>
            <person name="Grimwood J."/>
            <person name="Chapman J.A."/>
            <person name="Shapiro H."/>
            <person name="Aerts A."/>
            <person name="Otillar R.P."/>
            <person name="Terry A.Y."/>
            <person name="Boore J.L."/>
            <person name="Simakov O."/>
            <person name="Marletaz F."/>
            <person name="Cho S.-J."/>
            <person name="Edsinger-Gonzales E."/>
            <person name="Havlak P."/>
            <person name="Kuo D.-H."/>
            <person name="Larsson T."/>
            <person name="Lv J."/>
            <person name="Arendt D."/>
            <person name="Savage R."/>
            <person name="Osoegawa K."/>
            <person name="de Jong P."/>
            <person name="Lindberg D.R."/>
            <person name="Seaver E.C."/>
            <person name="Weisblat D.A."/>
            <person name="Putnam N.H."/>
            <person name="Grigoriev I.V."/>
            <person name="Rokhsar D.S."/>
        </authorList>
    </citation>
    <scope>NUCLEOTIDE SEQUENCE</scope>
</reference>
<dbReference type="HOGENOM" id="CLU_1620829_0_0_1"/>
<dbReference type="InParanoid" id="T1FTB4"/>
<dbReference type="EMBL" id="AMQM01004377">
    <property type="status" value="NOT_ANNOTATED_CDS"/>
    <property type="molecule type" value="Genomic_DNA"/>
</dbReference>
<reference evidence="2 4" key="2">
    <citation type="journal article" date="2013" name="Nature">
        <title>Insights into bilaterian evolution from three spiralian genomes.</title>
        <authorList>
            <person name="Simakov O."/>
            <person name="Marletaz F."/>
            <person name="Cho S.J."/>
            <person name="Edsinger-Gonzales E."/>
            <person name="Havlak P."/>
            <person name="Hellsten U."/>
            <person name="Kuo D.H."/>
            <person name="Larsson T."/>
            <person name="Lv J."/>
            <person name="Arendt D."/>
            <person name="Savage R."/>
            <person name="Osoegawa K."/>
            <person name="de Jong P."/>
            <person name="Grimwood J."/>
            <person name="Chapman J.A."/>
            <person name="Shapiro H."/>
            <person name="Aerts A."/>
            <person name="Otillar R.P."/>
            <person name="Terry A.Y."/>
            <person name="Boore J.L."/>
            <person name="Grigoriev I.V."/>
            <person name="Lindberg D.R."/>
            <person name="Seaver E.C."/>
            <person name="Weisblat D.A."/>
            <person name="Putnam N.H."/>
            <person name="Rokhsar D.S."/>
        </authorList>
    </citation>
    <scope>NUCLEOTIDE SEQUENCE</scope>
</reference>
<dbReference type="AlphaFoldDB" id="T1FTB4"/>
<gene>
    <name evidence="3" type="primary">20212061</name>
    <name evidence="2" type="ORF">HELRODRAFT_191779</name>
</gene>
<keyword evidence="4" id="KW-1185">Reference proteome</keyword>
<proteinExistence type="predicted"/>
<dbReference type="Proteomes" id="UP000015101">
    <property type="component" value="Unassembled WGS sequence"/>
</dbReference>
<dbReference type="EMBL" id="KB096502">
    <property type="protein sequence ID" value="ESO04459.1"/>
    <property type="molecule type" value="Genomic_DNA"/>
</dbReference>
<dbReference type="KEGG" id="hro:HELRODRAFT_191779"/>
<protein>
    <recommendedName>
        <fullName evidence="5">Activin types I and II receptor domain-containing protein</fullName>
    </recommendedName>
</protein>
<feature type="signal peptide" evidence="1">
    <location>
        <begin position="1"/>
        <end position="37"/>
    </location>
</feature>
<accession>T1FTB4</accession>
<dbReference type="EnsemblMetazoa" id="HelroT191779">
    <property type="protein sequence ID" value="HelroP191779"/>
    <property type="gene ID" value="HelroG191779"/>
</dbReference>
<keyword evidence="1" id="KW-0732">Signal</keyword>
<dbReference type="RefSeq" id="XP_009017728.1">
    <property type="nucleotide sequence ID" value="XM_009019480.1"/>
</dbReference>
<sequence length="164" mass="18602">MTSTLTPIHTPIRTPIHTNIAFLTIVAIHLCVDSMEAVVCFQCSSNVTSKCIMPLGTGRVCEGAYCYKQESKIKKWGTYKRVVERGCMMKRSFLPKCSKEFIYSCSCKSYLCNDSKTIKENEATQCVGTSSRVENLATGGRKFKNWNDMRADLRVSELHYEEKE</sequence>
<dbReference type="GeneID" id="20212061"/>
<feature type="chain" id="PRO_5010980976" description="Activin types I and II receptor domain-containing protein" evidence="1">
    <location>
        <begin position="38"/>
        <end position="164"/>
    </location>
</feature>